<feature type="transmembrane region" description="Helical" evidence="2">
    <location>
        <begin position="34"/>
        <end position="59"/>
    </location>
</feature>
<evidence type="ECO:0000256" key="1">
    <source>
        <dbReference type="SAM" id="Coils"/>
    </source>
</evidence>
<keyword evidence="2" id="KW-0472">Membrane</keyword>
<proteinExistence type="predicted"/>
<organism evidence="3">
    <name type="scientific">bioreactor metagenome</name>
    <dbReference type="NCBI Taxonomy" id="1076179"/>
    <lineage>
        <taxon>unclassified sequences</taxon>
        <taxon>metagenomes</taxon>
        <taxon>ecological metagenomes</taxon>
    </lineage>
</organism>
<keyword evidence="2" id="KW-1133">Transmembrane helix</keyword>
<sequence>MSHAGELPRRREETAAVPQVRTVSHAQVRERQHISFFAVLGFLAVAGLAVMTLLCYVQLTGLSNDVVSLNKEMAQLKTENVILTAQYAQMFDLDTVKEAAESVGMAKPGSGQTYYMDLSDGDSAVVYQKKEAGLLQQILASLNHGVYTVVEYFD</sequence>
<evidence type="ECO:0000313" key="3">
    <source>
        <dbReference type="EMBL" id="MPN15923.1"/>
    </source>
</evidence>
<keyword evidence="3" id="KW-0131">Cell cycle</keyword>
<protein>
    <submittedName>
        <fullName evidence="3">Cell division protein FtsL</fullName>
    </submittedName>
</protein>
<accession>A0A645FV46</accession>
<dbReference type="EMBL" id="VSSQ01062805">
    <property type="protein sequence ID" value="MPN15923.1"/>
    <property type="molecule type" value="Genomic_DNA"/>
</dbReference>
<keyword evidence="1" id="KW-0175">Coiled coil</keyword>
<gene>
    <name evidence="3" type="primary">ftsL_24</name>
    <name evidence="3" type="ORF">SDC9_163259</name>
</gene>
<keyword evidence="3" id="KW-0132">Cell division</keyword>
<keyword evidence="2" id="KW-0812">Transmembrane</keyword>
<feature type="coiled-coil region" evidence="1">
    <location>
        <begin position="59"/>
        <end position="86"/>
    </location>
</feature>
<name>A0A645FV46_9ZZZZ</name>
<evidence type="ECO:0000256" key="2">
    <source>
        <dbReference type="SAM" id="Phobius"/>
    </source>
</evidence>
<dbReference type="GO" id="GO:0051301">
    <property type="term" value="P:cell division"/>
    <property type="evidence" value="ECO:0007669"/>
    <property type="project" value="UniProtKB-KW"/>
</dbReference>
<comment type="caution">
    <text evidence="3">The sequence shown here is derived from an EMBL/GenBank/DDBJ whole genome shotgun (WGS) entry which is preliminary data.</text>
</comment>
<dbReference type="AlphaFoldDB" id="A0A645FV46"/>
<reference evidence="3" key="1">
    <citation type="submission" date="2019-08" db="EMBL/GenBank/DDBJ databases">
        <authorList>
            <person name="Kucharzyk K."/>
            <person name="Murdoch R.W."/>
            <person name="Higgins S."/>
            <person name="Loffler F."/>
        </authorList>
    </citation>
    <scope>NUCLEOTIDE SEQUENCE</scope>
</reference>